<evidence type="ECO:0000313" key="2">
    <source>
        <dbReference type="Proteomes" id="UP001500880"/>
    </source>
</evidence>
<gene>
    <name evidence="1" type="ORF">GCM10008986_16440</name>
</gene>
<evidence type="ECO:0008006" key="3">
    <source>
        <dbReference type="Google" id="ProtNLM"/>
    </source>
</evidence>
<sequence length="65" mass="7888">MILRDKVEERRQYLIYELWKHGYETTPEPDGIETKDLTLTELEQIHINVKCKIGKEMRKRESKKV</sequence>
<comment type="caution">
    <text evidence="1">The sequence shown here is derived from an EMBL/GenBank/DDBJ whole genome shotgun (WGS) entry which is preliminary data.</text>
</comment>
<evidence type="ECO:0000313" key="1">
    <source>
        <dbReference type="EMBL" id="GAA0491095.1"/>
    </source>
</evidence>
<organism evidence="1 2">
    <name type="scientific">Salinibacillus aidingensis</name>
    <dbReference type="NCBI Taxonomy" id="237684"/>
    <lineage>
        <taxon>Bacteria</taxon>
        <taxon>Bacillati</taxon>
        <taxon>Bacillota</taxon>
        <taxon>Bacilli</taxon>
        <taxon>Bacillales</taxon>
        <taxon>Bacillaceae</taxon>
        <taxon>Salinibacillus</taxon>
    </lineage>
</organism>
<dbReference type="EMBL" id="BAAADO010000003">
    <property type="protein sequence ID" value="GAA0491095.1"/>
    <property type="molecule type" value="Genomic_DNA"/>
</dbReference>
<accession>A0ABN1B6D7</accession>
<name>A0ABN1B6D7_9BACI</name>
<keyword evidence="2" id="KW-1185">Reference proteome</keyword>
<proteinExistence type="predicted"/>
<dbReference type="Proteomes" id="UP001500880">
    <property type="component" value="Unassembled WGS sequence"/>
</dbReference>
<reference evidence="1 2" key="1">
    <citation type="journal article" date="2019" name="Int. J. Syst. Evol. Microbiol.">
        <title>The Global Catalogue of Microorganisms (GCM) 10K type strain sequencing project: providing services to taxonomists for standard genome sequencing and annotation.</title>
        <authorList>
            <consortium name="The Broad Institute Genomics Platform"/>
            <consortium name="The Broad Institute Genome Sequencing Center for Infectious Disease"/>
            <person name="Wu L."/>
            <person name="Ma J."/>
        </authorList>
    </citation>
    <scope>NUCLEOTIDE SEQUENCE [LARGE SCALE GENOMIC DNA]</scope>
    <source>
        <strain evidence="1 2">JCM 12389</strain>
    </source>
</reference>
<protein>
    <recommendedName>
        <fullName evidence="3">Fur-regulated basic protein A</fullName>
    </recommendedName>
</protein>